<evidence type="ECO:0000256" key="1">
    <source>
        <dbReference type="ARBA" id="ARBA00007116"/>
    </source>
</evidence>
<dbReference type="FunFam" id="3.30.420.100:FF:000001">
    <property type="entry name" value="50S ribosomal protein L18"/>
    <property type="match status" value="1"/>
</dbReference>
<dbReference type="AlphaFoldDB" id="A0A2A8D332"/>
<name>A0A2A8D332_9BACT</name>
<dbReference type="InterPro" id="IPR057268">
    <property type="entry name" value="Ribosomal_L18"/>
</dbReference>
<proteinExistence type="inferred from homology"/>
<dbReference type="Gene3D" id="3.30.420.100">
    <property type="match status" value="1"/>
</dbReference>
<dbReference type="CDD" id="cd00432">
    <property type="entry name" value="Ribosomal_L18_L5e"/>
    <property type="match status" value="1"/>
</dbReference>
<reference evidence="8 9" key="1">
    <citation type="submission" date="2017-10" db="EMBL/GenBank/DDBJ databases">
        <title>Draft genome of Longibacter Salinarum.</title>
        <authorList>
            <person name="Goh K.M."/>
            <person name="Shamsir M.S."/>
            <person name="Lim S.W."/>
        </authorList>
    </citation>
    <scope>NUCLEOTIDE SEQUENCE [LARGE SCALE GENOMIC DNA]</scope>
    <source>
        <strain evidence="8 9">KCTC 52045</strain>
    </source>
</reference>
<evidence type="ECO:0000256" key="6">
    <source>
        <dbReference type="ARBA" id="ARBA00035197"/>
    </source>
</evidence>
<protein>
    <recommendedName>
        <fullName evidence="6 7">Large ribosomal subunit protein uL18</fullName>
    </recommendedName>
</protein>
<comment type="function">
    <text evidence="7">This is one of the proteins that bind and probably mediate the attachment of the 5S RNA into the large ribosomal subunit, where it forms part of the central protuberance.</text>
</comment>
<evidence type="ECO:0000256" key="2">
    <source>
        <dbReference type="ARBA" id="ARBA00022730"/>
    </source>
</evidence>
<dbReference type="OrthoDB" id="9810939at2"/>
<dbReference type="GO" id="GO:0006412">
    <property type="term" value="P:translation"/>
    <property type="evidence" value="ECO:0007669"/>
    <property type="project" value="UniProtKB-UniRule"/>
</dbReference>
<dbReference type="HAMAP" id="MF_01337_B">
    <property type="entry name" value="Ribosomal_uL18_B"/>
    <property type="match status" value="1"/>
</dbReference>
<dbReference type="NCBIfam" id="TIGR00060">
    <property type="entry name" value="L18_bact"/>
    <property type="match status" value="1"/>
</dbReference>
<dbReference type="RefSeq" id="WP_098074254.1">
    <property type="nucleotide sequence ID" value="NZ_PDEQ01000001.1"/>
</dbReference>
<dbReference type="EMBL" id="PDEQ01000001">
    <property type="protein sequence ID" value="PEN15355.1"/>
    <property type="molecule type" value="Genomic_DNA"/>
</dbReference>
<evidence type="ECO:0000256" key="7">
    <source>
        <dbReference type="HAMAP-Rule" id="MF_01337"/>
    </source>
</evidence>
<comment type="caution">
    <text evidence="8">The sequence shown here is derived from an EMBL/GenBank/DDBJ whole genome shotgun (WGS) entry which is preliminary data.</text>
</comment>
<dbReference type="GO" id="GO:0022625">
    <property type="term" value="C:cytosolic large ribosomal subunit"/>
    <property type="evidence" value="ECO:0007669"/>
    <property type="project" value="TreeGrafter"/>
</dbReference>
<keyword evidence="4 7" id="KW-0689">Ribosomal protein</keyword>
<keyword evidence="9" id="KW-1185">Reference proteome</keyword>
<dbReference type="InterPro" id="IPR005484">
    <property type="entry name" value="Ribosomal_uL18_bac/plant/anim"/>
</dbReference>
<dbReference type="GO" id="GO:0003735">
    <property type="term" value="F:structural constituent of ribosome"/>
    <property type="evidence" value="ECO:0007669"/>
    <property type="project" value="InterPro"/>
</dbReference>
<dbReference type="Proteomes" id="UP000220102">
    <property type="component" value="Unassembled WGS sequence"/>
</dbReference>
<sequence length="119" mass="13133">MAKGNKETAARRKRIHASIRSTIMGTPSRPRLSVYRSNKYIYAQLIDDFDGHTLASASSLEDGVDGDDPTDESRKVGEILAERAKEKGIEKAVFDRSGYKYHGRIKALAEGAREGGLHL</sequence>
<dbReference type="InterPro" id="IPR004389">
    <property type="entry name" value="Ribosomal_uL18_bac-type"/>
</dbReference>
<keyword evidence="2 7" id="KW-0699">rRNA-binding</keyword>
<keyword evidence="5 7" id="KW-0687">Ribonucleoprotein</keyword>
<evidence type="ECO:0000256" key="5">
    <source>
        <dbReference type="ARBA" id="ARBA00023274"/>
    </source>
</evidence>
<organism evidence="8 9">
    <name type="scientific">Longibacter salinarum</name>
    <dbReference type="NCBI Taxonomy" id="1850348"/>
    <lineage>
        <taxon>Bacteria</taxon>
        <taxon>Pseudomonadati</taxon>
        <taxon>Rhodothermota</taxon>
        <taxon>Rhodothermia</taxon>
        <taxon>Rhodothermales</taxon>
        <taxon>Salisaetaceae</taxon>
        <taxon>Longibacter</taxon>
    </lineage>
</organism>
<evidence type="ECO:0000313" key="8">
    <source>
        <dbReference type="EMBL" id="PEN15355.1"/>
    </source>
</evidence>
<dbReference type="Pfam" id="PF00861">
    <property type="entry name" value="Ribosomal_L18p"/>
    <property type="match status" value="1"/>
</dbReference>
<dbReference type="SUPFAM" id="SSF53137">
    <property type="entry name" value="Translational machinery components"/>
    <property type="match status" value="1"/>
</dbReference>
<comment type="similarity">
    <text evidence="1 7">Belongs to the universal ribosomal protein uL18 family.</text>
</comment>
<gene>
    <name evidence="7" type="primary">rplR</name>
    <name evidence="8" type="ORF">CRI94_03510</name>
</gene>
<evidence type="ECO:0000256" key="4">
    <source>
        <dbReference type="ARBA" id="ARBA00022980"/>
    </source>
</evidence>
<dbReference type="PANTHER" id="PTHR12899">
    <property type="entry name" value="39S RIBOSOMAL PROTEIN L18, MITOCHONDRIAL"/>
    <property type="match status" value="1"/>
</dbReference>
<evidence type="ECO:0000256" key="3">
    <source>
        <dbReference type="ARBA" id="ARBA00022884"/>
    </source>
</evidence>
<dbReference type="PANTHER" id="PTHR12899:SF3">
    <property type="entry name" value="LARGE RIBOSOMAL SUBUNIT PROTEIN UL18M"/>
    <property type="match status" value="1"/>
</dbReference>
<keyword evidence="3 7" id="KW-0694">RNA-binding</keyword>
<accession>A0A2A8D332</accession>
<evidence type="ECO:0000313" key="9">
    <source>
        <dbReference type="Proteomes" id="UP000220102"/>
    </source>
</evidence>
<dbReference type="GO" id="GO:0008097">
    <property type="term" value="F:5S rRNA binding"/>
    <property type="evidence" value="ECO:0007669"/>
    <property type="project" value="TreeGrafter"/>
</dbReference>
<comment type="subunit">
    <text evidence="7">Part of the 50S ribosomal subunit; part of the 5S rRNA/L5/L18/L25 subcomplex. Contacts the 5S and 23S rRNAs.</text>
</comment>